<dbReference type="Proteomes" id="UP000480185">
    <property type="component" value="Unassembled WGS sequence"/>
</dbReference>
<dbReference type="RefSeq" id="WP_153728320.1">
    <property type="nucleotide sequence ID" value="NZ_WJNH01000005.1"/>
</dbReference>
<gene>
    <name evidence="1" type="ORF">GH754_08645</name>
</gene>
<evidence type="ECO:0000313" key="2">
    <source>
        <dbReference type="Proteomes" id="UP000480185"/>
    </source>
</evidence>
<organism evidence="1 2">
    <name type="scientific">Salinibacillus xinjiangensis</name>
    <dbReference type="NCBI Taxonomy" id="1229268"/>
    <lineage>
        <taxon>Bacteria</taxon>
        <taxon>Bacillati</taxon>
        <taxon>Bacillota</taxon>
        <taxon>Bacilli</taxon>
        <taxon>Bacillales</taxon>
        <taxon>Bacillaceae</taxon>
        <taxon>Salinibacillus</taxon>
    </lineage>
</organism>
<protein>
    <submittedName>
        <fullName evidence="1">Uncharacterized protein</fullName>
    </submittedName>
</protein>
<sequence>MKAYFFKRMPVWIENDWEQKDIVFTKEKFVPKHYVNQLPKRQIHANIFQMTPGNVYVDNEFPLSSKALRDHHVRRYLYQGCSLLLSSIDLERTYNWKDLFQEYKQELAGIAIDHIVVPKINLKYLTAEMVRYFALQRTPFILVYTSEDLDLDHVKWGWLNQMQSISQIPLACLEHPNSTTLFKFMHKHSLHTLPEIISVHPLSKESLTLTGISPKKGELQIYGDADFNLHVPSNRGNINLQNPYISIIRGNVVKLNQTVYDQKGFGQYFEIMNKP</sequence>
<dbReference type="OrthoDB" id="2690546at2"/>
<keyword evidence="2" id="KW-1185">Reference proteome</keyword>
<evidence type="ECO:0000313" key="1">
    <source>
        <dbReference type="EMBL" id="MRG86396.1"/>
    </source>
</evidence>
<dbReference type="EMBL" id="WJNH01000005">
    <property type="protein sequence ID" value="MRG86396.1"/>
    <property type="molecule type" value="Genomic_DNA"/>
</dbReference>
<proteinExistence type="predicted"/>
<comment type="caution">
    <text evidence="1">The sequence shown here is derived from an EMBL/GenBank/DDBJ whole genome shotgun (WGS) entry which is preliminary data.</text>
</comment>
<dbReference type="AlphaFoldDB" id="A0A6G1X665"/>
<accession>A0A6G1X665</accession>
<reference evidence="1 2" key="1">
    <citation type="submission" date="2019-11" db="EMBL/GenBank/DDBJ databases">
        <authorList>
            <person name="Li J."/>
        </authorList>
    </citation>
    <scope>NUCLEOTIDE SEQUENCE [LARGE SCALE GENOMIC DNA]</scope>
    <source>
        <strain evidence="1 2">J4</strain>
    </source>
</reference>
<name>A0A6G1X665_9BACI</name>